<dbReference type="InterPro" id="IPR047272">
    <property type="entry name" value="S49_SppA_C"/>
</dbReference>
<comment type="caution">
    <text evidence="6">The sequence shown here is derived from an EMBL/GenBank/DDBJ whole genome shotgun (WGS) entry which is preliminary data.</text>
</comment>
<keyword evidence="2" id="KW-0645">Protease</keyword>
<dbReference type="PANTHER" id="PTHR42987">
    <property type="entry name" value="PEPTIDASE S49"/>
    <property type="match status" value="1"/>
</dbReference>
<name>A0AAW5QS51_9HYPH</name>
<dbReference type="Pfam" id="PF01343">
    <property type="entry name" value="Peptidase_S49"/>
    <property type="match status" value="1"/>
</dbReference>
<dbReference type="InterPro" id="IPR002142">
    <property type="entry name" value="Peptidase_S49"/>
</dbReference>
<sequence>MMLFERLRGLLPAKWHESHPLVPVLRLTGPIGMATPLRPGLSLSALAGPLEAAFKISRAVAVAVVVNSPGGSPVQSHLIFRRIRALAEEHGKPVFVFIEDVGASGGYMIAAAGDEIVVDPSSIVGSIGVVAATFGFDKAMEKIGVERRVYTAGDRKVALDPFQPEKPEDIKRLKTLQKDVHAMFIDLVKSRRGAALKGSDKLLFSGEFWSGTKAVELGLADRLGDLKGVMKERYGDKVRLVPISTQRGGLLGRLRLSASPEAGAVAFADDIVSAIEARALWSRFGL</sequence>
<keyword evidence="4" id="KW-0720">Serine protease</keyword>
<gene>
    <name evidence="6" type="ORF">MUB46_00350</name>
</gene>
<evidence type="ECO:0000313" key="6">
    <source>
        <dbReference type="EMBL" id="MCT8970299.1"/>
    </source>
</evidence>
<reference evidence="6 7" key="1">
    <citation type="submission" date="2022-04" db="EMBL/GenBank/DDBJ databases">
        <authorList>
            <person name="Ye Y.-Q."/>
            <person name="Du Z.-J."/>
        </authorList>
    </citation>
    <scope>NUCLEOTIDE SEQUENCE [LARGE SCALE GENOMIC DNA]</scope>
    <source>
        <strain evidence="6 7">A6E488</strain>
    </source>
</reference>
<dbReference type="RefSeq" id="WP_261613871.1">
    <property type="nucleotide sequence ID" value="NZ_JALIDZ010000001.1"/>
</dbReference>
<evidence type="ECO:0000259" key="5">
    <source>
        <dbReference type="Pfam" id="PF01343"/>
    </source>
</evidence>
<dbReference type="AlphaFoldDB" id="A0AAW5QS51"/>
<evidence type="ECO:0000313" key="7">
    <source>
        <dbReference type="Proteomes" id="UP001320898"/>
    </source>
</evidence>
<protein>
    <submittedName>
        <fullName evidence="6">S49 family peptidase</fullName>
    </submittedName>
</protein>
<dbReference type="EMBL" id="JALIDZ010000001">
    <property type="protein sequence ID" value="MCT8970299.1"/>
    <property type="molecule type" value="Genomic_DNA"/>
</dbReference>
<dbReference type="Gene3D" id="3.90.226.10">
    <property type="entry name" value="2-enoyl-CoA Hydratase, Chain A, domain 1"/>
    <property type="match status" value="1"/>
</dbReference>
<keyword evidence="3" id="KW-0378">Hydrolase</keyword>
<dbReference type="PANTHER" id="PTHR42987:SF8">
    <property type="entry name" value="PROTEINASE"/>
    <property type="match status" value="1"/>
</dbReference>
<organism evidence="6 7">
    <name type="scientific">Microbaculum marinisediminis</name>
    <dbReference type="NCBI Taxonomy" id="2931392"/>
    <lineage>
        <taxon>Bacteria</taxon>
        <taxon>Pseudomonadati</taxon>
        <taxon>Pseudomonadota</taxon>
        <taxon>Alphaproteobacteria</taxon>
        <taxon>Hyphomicrobiales</taxon>
        <taxon>Tepidamorphaceae</taxon>
        <taxon>Microbaculum</taxon>
    </lineage>
</organism>
<dbReference type="GO" id="GO:0006508">
    <property type="term" value="P:proteolysis"/>
    <property type="evidence" value="ECO:0007669"/>
    <property type="project" value="UniProtKB-KW"/>
</dbReference>
<proteinExistence type="inferred from homology"/>
<dbReference type="SUPFAM" id="SSF52096">
    <property type="entry name" value="ClpP/crotonase"/>
    <property type="match status" value="1"/>
</dbReference>
<dbReference type="CDD" id="cd07023">
    <property type="entry name" value="S49_Sppa_N_C"/>
    <property type="match status" value="1"/>
</dbReference>
<feature type="domain" description="Peptidase S49" evidence="5">
    <location>
        <begin position="89"/>
        <end position="232"/>
    </location>
</feature>
<dbReference type="InterPro" id="IPR029045">
    <property type="entry name" value="ClpP/crotonase-like_dom_sf"/>
</dbReference>
<dbReference type="GO" id="GO:0008236">
    <property type="term" value="F:serine-type peptidase activity"/>
    <property type="evidence" value="ECO:0007669"/>
    <property type="project" value="UniProtKB-KW"/>
</dbReference>
<evidence type="ECO:0000256" key="4">
    <source>
        <dbReference type="ARBA" id="ARBA00022825"/>
    </source>
</evidence>
<dbReference type="Proteomes" id="UP001320898">
    <property type="component" value="Unassembled WGS sequence"/>
</dbReference>
<evidence type="ECO:0000256" key="2">
    <source>
        <dbReference type="ARBA" id="ARBA00022670"/>
    </source>
</evidence>
<comment type="similarity">
    <text evidence="1">Belongs to the peptidase S49 family.</text>
</comment>
<accession>A0AAW5QS51</accession>
<evidence type="ECO:0000256" key="1">
    <source>
        <dbReference type="ARBA" id="ARBA00008683"/>
    </source>
</evidence>
<dbReference type="Gene3D" id="6.20.330.10">
    <property type="match status" value="1"/>
</dbReference>
<keyword evidence="7" id="KW-1185">Reference proteome</keyword>
<evidence type="ECO:0000256" key="3">
    <source>
        <dbReference type="ARBA" id="ARBA00022801"/>
    </source>
</evidence>